<organism evidence="3 4">
    <name type="scientific">Cajanus cajan</name>
    <name type="common">Pigeon pea</name>
    <name type="synonym">Cajanus indicus</name>
    <dbReference type="NCBI Taxonomy" id="3821"/>
    <lineage>
        <taxon>Eukaryota</taxon>
        <taxon>Viridiplantae</taxon>
        <taxon>Streptophyta</taxon>
        <taxon>Embryophyta</taxon>
        <taxon>Tracheophyta</taxon>
        <taxon>Spermatophyta</taxon>
        <taxon>Magnoliopsida</taxon>
        <taxon>eudicotyledons</taxon>
        <taxon>Gunneridae</taxon>
        <taxon>Pentapetalae</taxon>
        <taxon>rosids</taxon>
        <taxon>fabids</taxon>
        <taxon>Fabales</taxon>
        <taxon>Fabaceae</taxon>
        <taxon>Papilionoideae</taxon>
        <taxon>50 kb inversion clade</taxon>
        <taxon>NPAAA clade</taxon>
        <taxon>indigoferoid/millettioid clade</taxon>
        <taxon>Phaseoleae</taxon>
        <taxon>Cajanus</taxon>
    </lineage>
</organism>
<gene>
    <name evidence="3" type="ORF">KK1_024444</name>
</gene>
<reference evidence="3" key="1">
    <citation type="journal article" date="2012" name="Nat. Biotechnol.">
        <title>Draft genome sequence of pigeonpea (Cajanus cajan), an orphan legume crop of resource-poor farmers.</title>
        <authorList>
            <person name="Varshney R.K."/>
            <person name="Chen W."/>
            <person name="Li Y."/>
            <person name="Bharti A.K."/>
            <person name="Saxena R.K."/>
            <person name="Schlueter J.A."/>
            <person name="Donoghue M.T."/>
            <person name="Azam S."/>
            <person name="Fan G."/>
            <person name="Whaley A.M."/>
            <person name="Farmer A.D."/>
            <person name="Sheridan J."/>
            <person name="Iwata A."/>
            <person name="Tuteja R."/>
            <person name="Penmetsa R.V."/>
            <person name="Wu W."/>
            <person name="Upadhyaya H.D."/>
            <person name="Yang S.P."/>
            <person name="Shah T."/>
            <person name="Saxena K.B."/>
            <person name="Michael T."/>
            <person name="McCombie W.R."/>
            <person name="Yang B."/>
            <person name="Zhang G."/>
            <person name="Yang H."/>
            <person name="Wang J."/>
            <person name="Spillane C."/>
            <person name="Cook D.R."/>
            <person name="May G.D."/>
            <person name="Xu X."/>
            <person name="Jackson S.A."/>
        </authorList>
    </citation>
    <scope>NUCLEOTIDE SEQUENCE [LARGE SCALE GENOMIC DNA]</scope>
</reference>
<dbReference type="GO" id="GO:0006952">
    <property type="term" value="P:defense response"/>
    <property type="evidence" value="ECO:0007669"/>
    <property type="project" value="InterPro"/>
</dbReference>
<keyword evidence="4" id="KW-1185">Reference proteome</keyword>
<sequence length="162" mass="18923">MSLSGKMSTEVRIHASAAKWFNFFSSQLHHIQNIAERIHCTKLHQGHDWHASDSVKHWSYTIDGKVVTSQERIESVDEQNKRIIFKLFGEDIEKQFKVFNLIFKATDKNDGVACIKWTIEYERKSEDAEPPYGYIEFCNKCVKDIDAHLLQAEELNESYKIN</sequence>
<dbReference type="Gene3D" id="3.30.530.20">
    <property type="match status" value="1"/>
</dbReference>
<dbReference type="Gramene" id="C.cajan_23756.t">
    <property type="protein sequence ID" value="C.cajan_23756.t"/>
    <property type="gene ID" value="C.cajan_23756"/>
</dbReference>
<dbReference type="OrthoDB" id="1847301at2759"/>
<name>A0A151SFR7_CAJCA</name>
<dbReference type="SMART" id="SM01037">
    <property type="entry name" value="Bet_v_1"/>
    <property type="match status" value="1"/>
</dbReference>
<dbReference type="Pfam" id="PF00407">
    <property type="entry name" value="Bet_v_1"/>
    <property type="match status" value="1"/>
</dbReference>
<proteinExistence type="inferred from homology"/>
<dbReference type="InterPro" id="IPR052006">
    <property type="entry name" value="MLP-like"/>
</dbReference>
<accession>A0A151SFR7</accession>
<dbReference type="OMA" id="HESHRAT"/>
<evidence type="ECO:0000256" key="1">
    <source>
        <dbReference type="ARBA" id="ARBA00038242"/>
    </source>
</evidence>
<dbReference type="AlphaFoldDB" id="A0A151SFR7"/>
<dbReference type="SUPFAM" id="SSF55961">
    <property type="entry name" value="Bet v1-like"/>
    <property type="match status" value="1"/>
</dbReference>
<dbReference type="PANTHER" id="PTHR31338">
    <property type="entry name" value="POLYKETIDE CYCLASE/DEHYDRASE AND LIPID TRANSPORT SUPERFAMILY PROTEIN"/>
    <property type="match status" value="1"/>
</dbReference>
<feature type="domain" description="Bet v I/Major latex protein" evidence="2">
    <location>
        <begin position="2"/>
        <end position="152"/>
    </location>
</feature>
<dbReference type="EMBL" id="KQ483412">
    <property type="protein sequence ID" value="KYP53551.1"/>
    <property type="molecule type" value="Genomic_DNA"/>
</dbReference>
<evidence type="ECO:0000313" key="4">
    <source>
        <dbReference type="Proteomes" id="UP000075243"/>
    </source>
</evidence>
<comment type="similarity">
    <text evidence="1">Belongs to the MLP family.</text>
</comment>
<dbReference type="Proteomes" id="UP000075243">
    <property type="component" value="Unassembled WGS sequence"/>
</dbReference>
<dbReference type="InterPro" id="IPR023393">
    <property type="entry name" value="START-like_dom_sf"/>
</dbReference>
<dbReference type="InterPro" id="IPR000916">
    <property type="entry name" value="Bet_v_I/MLP"/>
</dbReference>
<dbReference type="PANTHER" id="PTHR31338:SF16">
    <property type="entry name" value="POLYKETIDE CYCLASE_DEHYDRASE AND LIPID TRANSPORT SUPERFAMILY PROTEIN"/>
    <property type="match status" value="1"/>
</dbReference>
<evidence type="ECO:0000259" key="2">
    <source>
        <dbReference type="SMART" id="SM01037"/>
    </source>
</evidence>
<protein>
    <submittedName>
        <fullName evidence="3">MLP-like protein 43</fullName>
    </submittedName>
</protein>
<evidence type="ECO:0000313" key="3">
    <source>
        <dbReference type="EMBL" id="KYP53551.1"/>
    </source>
</evidence>